<dbReference type="GO" id="GO:0003677">
    <property type="term" value="F:DNA binding"/>
    <property type="evidence" value="ECO:0007669"/>
    <property type="project" value="UniProtKB-UniRule"/>
</dbReference>
<keyword evidence="1 2" id="KW-0238">DNA-binding</keyword>
<proteinExistence type="predicted"/>
<dbReference type="GO" id="GO:0006355">
    <property type="term" value="P:regulation of DNA-templated transcription"/>
    <property type="evidence" value="ECO:0007669"/>
    <property type="project" value="InterPro"/>
</dbReference>
<dbReference type="InterPro" id="IPR036388">
    <property type="entry name" value="WH-like_DNA-bd_sf"/>
</dbReference>
<dbReference type="Gene3D" id="1.10.10.10">
    <property type="entry name" value="Winged helix-like DNA-binding domain superfamily/Winged helix DNA-binding domain"/>
    <property type="match status" value="1"/>
</dbReference>
<evidence type="ECO:0000313" key="5">
    <source>
        <dbReference type="Proteomes" id="UP000264980"/>
    </source>
</evidence>
<evidence type="ECO:0000313" key="4">
    <source>
        <dbReference type="EMBL" id="AXF77409.1"/>
    </source>
</evidence>
<feature type="DNA-binding region" description="OmpR/PhoB-type" evidence="2">
    <location>
        <begin position="13"/>
        <end position="113"/>
    </location>
</feature>
<dbReference type="Proteomes" id="UP000264980">
    <property type="component" value="Chromosome"/>
</dbReference>
<reference evidence="4 5" key="1">
    <citation type="submission" date="2016-01" db="EMBL/GenBank/DDBJ databases">
        <authorList>
            <person name="Oliw E.H."/>
        </authorList>
    </citation>
    <scope>NUCLEOTIDE SEQUENCE [LARGE SCALE GENOMIC DNA]</scope>
    <source>
        <strain evidence="4 5">MDcuke</strain>
    </source>
</reference>
<dbReference type="SUPFAM" id="SSF46894">
    <property type="entry name" value="C-terminal effector domain of the bipartite response regulators"/>
    <property type="match status" value="1"/>
</dbReference>
<dbReference type="InterPro" id="IPR001867">
    <property type="entry name" value="OmpR/PhoB-type_DNA-bd"/>
</dbReference>
<dbReference type="Pfam" id="PF00486">
    <property type="entry name" value="Trans_reg_C"/>
    <property type="match status" value="1"/>
</dbReference>
<dbReference type="InterPro" id="IPR016032">
    <property type="entry name" value="Sig_transdc_resp-reg_C-effctor"/>
</dbReference>
<protein>
    <recommendedName>
        <fullName evidence="3">OmpR/PhoB-type domain-containing protein</fullName>
    </recommendedName>
</protein>
<dbReference type="SMART" id="SM00862">
    <property type="entry name" value="Trans_reg_C"/>
    <property type="match status" value="1"/>
</dbReference>
<accession>A0A345CVE2</accession>
<dbReference type="GO" id="GO:0000160">
    <property type="term" value="P:phosphorelay signal transduction system"/>
    <property type="evidence" value="ECO:0007669"/>
    <property type="project" value="InterPro"/>
</dbReference>
<gene>
    <name evidence="4" type="ORF">AV903_17385</name>
</gene>
<sequence>MFNAMKKNKITRYCINNVAEFLPDKNRLINCVTGDENTLYSTASRCLHVLITNVGKVVTHTSLYEAGWERQGKEVTPNTLYQTISELRKQLNNAGFKNNIIQTLPRQGWSISNDVVVTEITESISSKNTQVLPSAQDKSIRQLCKNFVKYLTQ</sequence>
<dbReference type="PROSITE" id="PS51755">
    <property type="entry name" value="OMPR_PHOB"/>
    <property type="match status" value="1"/>
</dbReference>
<evidence type="ECO:0000256" key="1">
    <source>
        <dbReference type="ARBA" id="ARBA00023125"/>
    </source>
</evidence>
<evidence type="ECO:0000259" key="3">
    <source>
        <dbReference type="PROSITE" id="PS51755"/>
    </source>
</evidence>
<dbReference type="EMBL" id="CP013970">
    <property type="protein sequence ID" value="AXF77409.1"/>
    <property type="molecule type" value="Genomic_DNA"/>
</dbReference>
<organism evidence="4 5">
    <name type="scientific">Erwinia tracheiphila</name>
    <dbReference type="NCBI Taxonomy" id="65700"/>
    <lineage>
        <taxon>Bacteria</taxon>
        <taxon>Pseudomonadati</taxon>
        <taxon>Pseudomonadota</taxon>
        <taxon>Gammaproteobacteria</taxon>
        <taxon>Enterobacterales</taxon>
        <taxon>Erwiniaceae</taxon>
        <taxon>Erwinia</taxon>
    </lineage>
</organism>
<feature type="domain" description="OmpR/PhoB-type" evidence="3">
    <location>
        <begin position="13"/>
        <end position="113"/>
    </location>
</feature>
<name>A0A345CVE2_9GAMM</name>
<evidence type="ECO:0000256" key="2">
    <source>
        <dbReference type="PROSITE-ProRule" id="PRU01091"/>
    </source>
</evidence>
<dbReference type="AlphaFoldDB" id="A0A345CVE2"/>